<evidence type="ECO:0000256" key="1">
    <source>
        <dbReference type="ARBA" id="ARBA00011063"/>
    </source>
</evidence>
<dbReference type="CDD" id="cd16343">
    <property type="entry name" value="LMWPTP"/>
    <property type="match status" value="1"/>
</dbReference>
<dbReference type="SUPFAM" id="SSF52788">
    <property type="entry name" value="Phosphotyrosine protein phosphatases I"/>
    <property type="match status" value="1"/>
</dbReference>
<dbReference type="Proteomes" id="UP000050816">
    <property type="component" value="Unassembled WGS sequence"/>
</dbReference>
<dbReference type="InterPro" id="IPR017867">
    <property type="entry name" value="Tyr_phospatase_low_mol_wt"/>
</dbReference>
<dbReference type="Pfam" id="PF01451">
    <property type="entry name" value="LMWPc"/>
    <property type="match status" value="1"/>
</dbReference>
<dbReference type="PATRIC" id="fig|1423760.3.peg.235"/>
<evidence type="ECO:0000256" key="2">
    <source>
        <dbReference type="ARBA" id="ARBA00013064"/>
    </source>
</evidence>
<dbReference type="AlphaFoldDB" id="A0A0R1U5F9"/>
<dbReference type="InterPro" id="IPR023485">
    <property type="entry name" value="Ptyr_pPase"/>
</dbReference>
<evidence type="ECO:0000259" key="7">
    <source>
        <dbReference type="SMART" id="SM00226"/>
    </source>
</evidence>
<dbReference type="Gene3D" id="3.40.50.2300">
    <property type="match status" value="1"/>
</dbReference>
<feature type="active site" description="Nucleophile" evidence="6">
    <location>
        <position position="13"/>
    </location>
</feature>
<dbReference type="PRINTS" id="PR00719">
    <property type="entry name" value="LMWPTPASE"/>
</dbReference>
<evidence type="ECO:0000256" key="3">
    <source>
        <dbReference type="ARBA" id="ARBA00022801"/>
    </source>
</evidence>
<evidence type="ECO:0000256" key="6">
    <source>
        <dbReference type="PIRSR" id="PIRSR617867-1"/>
    </source>
</evidence>
<dbReference type="SMART" id="SM00226">
    <property type="entry name" value="LMWPc"/>
    <property type="match status" value="1"/>
</dbReference>
<name>A0A0R1U5F9_9LACO</name>
<dbReference type="InterPro" id="IPR050438">
    <property type="entry name" value="LMW_PTPase"/>
</dbReference>
<gene>
    <name evidence="8" type="ORF">FC43_GL000218</name>
</gene>
<keyword evidence="3" id="KW-0378">Hydrolase</keyword>
<comment type="catalytic activity">
    <reaction evidence="5">
        <text>O-phospho-L-tyrosyl-[protein] + H2O = L-tyrosyl-[protein] + phosphate</text>
        <dbReference type="Rhea" id="RHEA:10684"/>
        <dbReference type="Rhea" id="RHEA-COMP:10136"/>
        <dbReference type="Rhea" id="RHEA-COMP:20101"/>
        <dbReference type="ChEBI" id="CHEBI:15377"/>
        <dbReference type="ChEBI" id="CHEBI:43474"/>
        <dbReference type="ChEBI" id="CHEBI:46858"/>
        <dbReference type="ChEBI" id="CHEBI:61978"/>
        <dbReference type="EC" id="3.1.3.48"/>
    </reaction>
</comment>
<organism evidence="8 9">
    <name type="scientific">Limosilactobacillus ingluviei DSM 15946</name>
    <dbReference type="NCBI Taxonomy" id="1423760"/>
    <lineage>
        <taxon>Bacteria</taxon>
        <taxon>Bacillati</taxon>
        <taxon>Bacillota</taxon>
        <taxon>Bacilli</taxon>
        <taxon>Lactobacillales</taxon>
        <taxon>Lactobacillaceae</taxon>
        <taxon>Limosilactobacillus</taxon>
    </lineage>
</organism>
<dbReference type="PANTHER" id="PTHR11717:SF7">
    <property type="entry name" value="LOW MOLECULAR WEIGHT PHOSPHOTYROSINE PROTEIN PHOSPHATASE"/>
    <property type="match status" value="1"/>
</dbReference>
<protein>
    <recommendedName>
        <fullName evidence="2">protein-tyrosine-phosphatase</fullName>
        <ecNumber evidence="2">3.1.3.48</ecNumber>
    </recommendedName>
</protein>
<feature type="domain" description="Phosphotyrosine protein phosphatase I" evidence="7">
    <location>
        <begin position="7"/>
        <end position="154"/>
    </location>
</feature>
<keyword evidence="4" id="KW-0904">Protein phosphatase</keyword>
<sequence>MIWREKMKVLFVCLGNICRSPMAEAMFYHDLQTAGLTDQVEVASAATSSYEEGNRPHPGTQKILAKYGLDDRHHRSRPLTAADFAEYDLIIGMDEMNMADLKRRAPKQYQDRLFAINDLTPGHQGEAIPDPWYTHRFQDTYDSLKRALPYWLAYVQKHL</sequence>
<comment type="caution">
    <text evidence="8">The sequence shown here is derived from an EMBL/GenBank/DDBJ whole genome shotgun (WGS) entry which is preliminary data.</text>
</comment>
<dbReference type="EMBL" id="AZFK01000077">
    <property type="protein sequence ID" value="KRL88286.1"/>
    <property type="molecule type" value="Genomic_DNA"/>
</dbReference>
<reference evidence="8 9" key="1">
    <citation type="journal article" date="2015" name="Genome Announc.">
        <title>Expanding the biotechnology potential of lactobacilli through comparative genomics of 213 strains and associated genera.</title>
        <authorList>
            <person name="Sun Z."/>
            <person name="Harris H.M."/>
            <person name="McCann A."/>
            <person name="Guo C."/>
            <person name="Argimon S."/>
            <person name="Zhang W."/>
            <person name="Yang X."/>
            <person name="Jeffery I.B."/>
            <person name="Cooney J.C."/>
            <person name="Kagawa T.F."/>
            <person name="Liu W."/>
            <person name="Song Y."/>
            <person name="Salvetti E."/>
            <person name="Wrobel A."/>
            <person name="Rasinkangas P."/>
            <person name="Parkhill J."/>
            <person name="Rea M.C."/>
            <person name="O'Sullivan O."/>
            <person name="Ritari J."/>
            <person name="Douillard F.P."/>
            <person name="Paul Ross R."/>
            <person name="Yang R."/>
            <person name="Briner A.E."/>
            <person name="Felis G.E."/>
            <person name="de Vos W.M."/>
            <person name="Barrangou R."/>
            <person name="Klaenhammer T.R."/>
            <person name="Caufield P.W."/>
            <person name="Cui Y."/>
            <person name="Zhang H."/>
            <person name="O'Toole P.W."/>
        </authorList>
    </citation>
    <scope>NUCLEOTIDE SEQUENCE [LARGE SCALE GENOMIC DNA]</scope>
    <source>
        <strain evidence="8 9">DSM 15946</strain>
    </source>
</reference>
<proteinExistence type="inferred from homology"/>
<accession>A0A0R1U5F9</accession>
<feature type="active site" description="Proton donor" evidence="6">
    <location>
        <position position="130"/>
    </location>
</feature>
<dbReference type="EC" id="3.1.3.48" evidence="2"/>
<evidence type="ECO:0000256" key="4">
    <source>
        <dbReference type="ARBA" id="ARBA00022912"/>
    </source>
</evidence>
<evidence type="ECO:0000256" key="5">
    <source>
        <dbReference type="ARBA" id="ARBA00051722"/>
    </source>
</evidence>
<evidence type="ECO:0000313" key="8">
    <source>
        <dbReference type="EMBL" id="KRL88286.1"/>
    </source>
</evidence>
<comment type="similarity">
    <text evidence="1">Belongs to the low molecular weight phosphotyrosine protein phosphatase family.</text>
</comment>
<dbReference type="PANTHER" id="PTHR11717">
    <property type="entry name" value="LOW MOLECULAR WEIGHT PROTEIN TYROSINE PHOSPHATASE"/>
    <property type="match status" value="1"/>
</dbReference>
<dbReference type="GO" id="GO:0004725">
    <property type="term" value="F:protein tyrosine phosphatase activity"/>
    <property type="evidence" value="ECO:0007669"/>
    <property type="project" value="UniProtKB-EC"/>
</dbReference>
<evidence type="ECO:0000313" key="9">
    <source>
        <dbReference type="Proteomes" id="UP000050816"/>
    </source>
</evidence>
<dbReference type="InterPro" id="IPR036196">
    <property type="entry name" value="Ptyr_pPase_sf"/>
</dbReference>
<feature type="active site" evidence="6">
    <location>
        <position position="19"/>
    </location>
</feature>